<name>Q3ZA19_DEHM1</name>
<dbReference type="EMBL" id="CP000027">
    <property type="protein sequence ID" value="AAW40573.1"/>
    <property type="molecule type" value="Genomic_DNA"/>
</dbReference>
<reference evidence="2 3" key="1">
    <citation type="journal article" date="2005" name="Science">
        <title>Genome sequence of the PCE-dechlorinating bacterium Dehalococcoides ethenogenes.</title>
        <authorList>
            <person name="Seshadri R."/>
            <person name="Adrian L."/>
            <person name="Fouts D.E."/>
            <person name="Eisen J.A."/>
            <person name="Phillippy A.M."/>
            <person name="Methe B.A."/>
            <person name="Ward N.L."/>
            <person name="Nelson W.C."/>
            <person name="Deboy R.T."/>
            <person name="Khouri H.M."/>
            <person name="Kolonay J.F."/>
            <person name="Dodson R.J."/>
            <person name="Daugherty S.C."/>
            <person name="Brinkac L.M."/>
            <person name="Sullivan S.A."/>
            <person name="Madupu R."/>
            <person name="Nelson K.E."/>
            <person name="Kang K.H."/>
            <person name="Impraim M."/>
            <person name="Tran K."/>
            <person name="Robinson J.M."/>
            <person name="Forberger H.A."/>
            <person name="Fraser C.M."/>
            <person name="Zinder S.H."/>
            <person name="Heidelberg J.F."/>
        </authorList>
    </citation>
    <scope>NUCLEOTIDE SEQUENCE [LARGE SCALE GENOMIC DNA]</scope>
    <source>
        <strain evidence="3">ATCC BAA-2266 / KCTC 15142 / 195</strain>
    </source>
</reference>
<keyword evidence="3" id="KW-1185">Reference proteome</keyword>
<sequence length="53" mass="6097">MKSYPALGFFPARARPCETGAKPELLYFLICVALLMQLTKDITIWFLCQIYPN</sequence>
<dbReference type="KEGG" id="det:DET0182"/>
<dbReference type="HOGENOM" id="CLU_3060778_0_0_0"/>
<evidence type="ECO:0000313" key="3">
    <source>
        <dbReference type="Proteomes" id="UP000008289"/>
    </source>
</evidence>
<gene>
    <name evidence="2" type="ordered locus">DET0182</name>
</gene>
<dbReference type="AlphaFoldDB" id="Q3ZA19"/>
<feature type="transmembrane region" description="Helical" evidence="1">
    <location>
        <begin position="24"/>
        <end position="48"/>
    </location>
</feature>
<proteinExistence type="predicted"/>
<protein>
    <submittedName>
        <fullName evidence="2">Uncharacterized protein</fullName>
    </submittedName>
</protein>
<organism evidence="2 3">
    <name type="scientific">Dehalococcoides mccartyi (strain ATCC BAA-2266 / KCTC 15142 / 195)</name>
    <name type="common">Dehalococcoides ethenogenes (strain 195)</name>
    <dbReference type="NCBI Taxonomy" id="243164"/>
    <lineage>
        <taxon>Bacteria</taxon>
        <taxon>Bacillati</taxon>
        <taxon>Chloroflexota</taxon>
        <taxon>Dehalococcoidia</taxon>
        <taxon>Dehalococcoidales</taxon>
        <taxon>Dehalococcoidaceae</taxon>
        <taxon>Dehalococcoides</taxon>
    </lineage>
</organism>
<accession>Q3ZA19</accession>
<keyword evidence="1" id="KW-0472">Membrane</keyword>
<evidence type="ECO:0000313" key="2">
    <source>
        <dbReference type="EMBL" id="AAW40573.1"/>
    </source>
</evidence>
<dbReference type="InParanoid" id="Q3ZA19"/>
<dbReference type="Proteomes" id="UP000008289">
    <property type="component" value="Chromosome"/>
</dbReference>
<keyword evidence="1" id="KW-1133">Transmembrane helix</keyword>
<dbReference type="eggNOG" id="ENOG5030T4P">
    <property type="taxonomic scope" value="Bacteria"/>
</dbReference>
<keyword evidence="1" id="KW-0812">Transmembrane</keyword>
<evidence type="ECO:0000256" key="1">
    <source>
        <dbReference type="SAM" id="Phobius"/>
    </source>
</evidence>